<dbReference type="GO" id="GO:0051879">
    <property type="term" value="F:Hsp90 protein binding"/>
    <property type="evidence" value="ECO:0007669"/>
    <property type="project" value="TreeGrafter"/>
</dbReference>
<proteinExistence type="inferred from homology"/>
<dbReference type="AlphaFoldDB" id="A0AAF0J417"/>
<dbReference type="Pfam" id="PF10193">
    <property type="entry name" value="Telomere_reg-2"/>
    <property type="match status" value="1"/>
</dbReference>
<comment type="similarity">
    <text evidence="1">Belongs to the TEL2 family.</text>
</comment>
<organism evidence="3 4">
    <name type="scientific">Malassezia nana</name>
    <dbReference type="NCBI Taxonomy" id="180528"/>
    <lineage>
        <taxon>Eukaryota</taxon>
        <taxon>Fungi</taxon>
        <taxon>Dikarya</taxon>
        <taxon>Basidiomycota</taxon>
        <taxon>Ustilaginomycotina</taxon>
        <taxon>Malasseziomycetes</taxon>
        <taxon>Malasseziales</taxon>
        <taxon>Malasseziaceae</taxon>
        <taxon>Malassezia</taxon>
    </lineage>
</organism>
<dbReference type="PANTHER" id="PTHR15830">
    <property type="entry name" value="TELOMERE LENGTH REGULATION PROTEIN TEL2 FAMILY MEMBER"/>
    <property type="match status" value="1"/>
</dbReference>
<gene>
    <name evidence="3" type="primary">TEL2</name>
    <name evidence="3" type="ORF">MNAN1_002470</name>
</gene>
<dbReference type="Proteomes" id="UP001213623">
    <property type="component" value="Chromosome 4"/>
</dbReference>
<dbReference type="PANTHER" id="PTHR15830:SF10">
    <property type="entry name" value="TELOMERE LENGTH REGULATION PROTEIN TEL2 HOMOLOG"/>
    <property type="match status" value="1"/>
</dbReference>
<feature type="domain" description="Telomere length regulation protein conserved" evidence="2">
    <location>
        <begin position="574"/>
        <end position="684"/>
    </location>
</feature>
<protein>
    <submittedName>
        <fullName evidence="3">Telomere binding protein</fullName>
    </submittedName>
</protein>
<reference evidence="3" key="1">
    <citation type="submission" date="2023-03" db="EMBL/GenBank/DDBJ databases">
        <title>Mating type loci evolution in Malassezia.</title>
        <authorList>
            <person name="Coelho M.A."/>
        </authorList>
    </citation>
    <scope>NUCLEOTIDE SEQUENCE</scope>
    <source>
        <strain evidence="3">CBS 9557</strain>
    </source>
</reference>
<sequence length="906" mass="99175">MSDEAGPTRMRAATTWEQVVETTFLPLCLLGRLPPTRVQLPEAPAPTGTVPAWWGTCQHMLLTNLWVTWSDAFRQHDWYETVLQGWFVPPVDSLGAAQVWTHTLATCTALLTVRAPCHPATLEALTYVVTRLEASTVFSASLQACQDEPHAARRDIQWAEAAAQMSALPTRVANVYGPQGASAASVLDPYKAWVPLLAVAMVQHLDESNAELIAVLLARLARAGHVTPAFWEAAAPYVLQQSGEAWERIWHGMEERVCETMLLALLHMWQERMECTPYAYPVAKDERAPGTEGRAFLTTDAMRYAYSAYRMLVLVAGAADAPRWSWARLGTATDTATYAPLLCVSVAAWAMEADGIESLAALLRGWSDVRRITRASLAQEEGITTLVLVALRYVRDAPEAVRTHATSPAILRGVAAHMEHHHPAFRRLGMLVAEVLSAASGVERPLRFPDTVWEGRGDGRETCRVLRALYDRDGPLWPSQDVICWEMEKRSTTPPPRAPAPIRKSPVTVALPRRVPPRPLVVDLESEASAPPLPAMHALALDDESDDEVYDEVYDEGDTSLMLDAALRKKAKVPVYIYELVPLLRERDYTANRLALKHAETLIRRKTGWGNEIAEHAVDVAVALASLQDTYDLCAFEERRTRALSALCIAAPGPVVDCLYEQVFSPHYALAQRLSMLRAVAMAAQEMAGLPVVEAVAASRQGAAWATERARAYGSEQLTQDARTRPREVVQSTRIAAPTAPWQVRPTVPFTQAAAQAFLFPLVRRCEAALQHGSRTYAGSDATTSPPVLAAVLHTLCVLCQAGRNAPFFATRIAPDVLLFAERLSSHKDTSVVEAAFALILVVLDAVSEAGSAHLLAREQAPLLVRLQSVAASQLAGHDTVESSAAAVVLRISEMQEQVRQALLSL</sequence>
<evidence type="ECO:0000313" key="4">
    <source>
        <dbReference type="Proteomes" id="UP001213623"/>
    </source>
</evidence>
<accession>A0AAF0J417</accession>
<evidence type="ECO:0000313" key="3">
    <source>
        <dbReference type="EMBL" id="WFD27473.1"/>
    </source>
</evidence>
<dbReference type="InterPro" id="IPR019337">
    <property type="entry name" value="Telomere_length_regulation_dom"/>
</dbReference>
<name>A0AAF0J417_9BASI</name>
<keyword evidence="4" id="KW-1185">Reference proteome</keyword>
<dbReference type="EMBL" id="CP119895">
    <property type="protein sequence ID" value="WFD27473.1"/>
    <property type="molecule type" value="Genomic_DNA"/>
</dbReference>
<dbReference type="Gene3D" id="1.25.40.720">
    <property type="entry name" value="Telomere length regulation protein 2, C-terminal domain"/>
    <property type="match status" value="1"/>
</dbReference>
<dbReference type="GO" id="GO:0005829">
    <property type="term" value="C:cytosol"/>
    <property type="evidence" value="ECO:0007669"/>
    <property type="project" value="TreeGrafter"/>
</dbReference>
<dbReference type="InterPro" id="IPR051970">
    <property type="entry name" value="TEL2_Regulation"/>
</dbReference>
<dbReference type="GO" id="GO:0051083">
    <property type="term" value="P:'de novo' cotranslational protein folding"/>
    <property type="evidence" value="ECO:0007669"/>
    <property type="project" value="TreeGrafter"/>
</dbReference>
<evidence type="ECO:0000256" key="1">
    <source>
        <dbReference type="ARBA" id="ARBA00006133"/>
    </source>
</evidence>
<evidence type="ECO:0000259" key="2">
    <source>
        <dbReference type="Pfam" id="PF10193"/>
    </source>
</evidence>
<dbReference type="InterPro" id="IPR038528">
    <property type="entry name" value="TEL2_C_sf"/>
</dbReference>
<dbReference type="GO" id="GO:0042162">
    <property type="term" value="F:telomeric DNA binding"/>
    <property type="evidence" value="ECO:0007669"/>
    <property type="project" value="TreeGrafter"/>
</dbReference>